<protein>
    <submittedName>
        <fullName evidence="3">Phytoene dehydrogenase-like protein</fullName>
    </submittedName>
</protein>
<keyword evidence="4" id="KW-1185">Reference proteome</keyword>
<evidence type="ECO:0000259" key="2">
    <source>
        <dbReference type="Pfam" id="PF01593"/>
    </source>
</evidence>
<dbReference type="Gene3D" id="3.90.660.50">
    <property type="match status" value="1"/>
</dbReference>
<evidence type="ECO:0000256" key="1">
    <source>
        <dbReference type="ARBA" id="ARBA00038322"/>
    </source>
</evidence>
<organism evidence="3 4">
    <name type="scientific">Bacillus oleivorans</name>
    <dbReference type="NCBI Taxonomy" id="1448271"/>
    <lineage>
        <taxon>Bacteria</taxon>
        <taxon>Bacillati</taxon>
        <taxon>Bacillota</taxon>
        <taxon>Bacilli</taxon>
        <taxon>Bacillales</taxon>
        <taxon>Bacillaceae</taxon>
        <taxon>Bacillus</taxon>
    </lineage>
</organism>
<dbReference type="EMBL" id="OAOP01000001">
    <property type="protein sequence ID" value="SNX67306.1"/>
    <property type="molecule type" value="Genomic_DNA"/>
</dbReference>
<dbReference type="OrthoDB" id="269318at2"/>
<proteinExistence type="inferred from homology"/>
<dbReference type="GO" id="GO:0016491">
    <property type="term" value="F:oxidoreductase activity"/>
    <property type="evidence" value="ECO:0007669"/>
    <property type="project" value="InterPro"/>
</dbReference>
<dbReference type="RefSeq" id="WP_097157111.1">
    <property type="nucleotide sequence ID" value="NZ_JBEPMQ010000003.1"/>
</dbReference>
<evidence type="ECO:0000313" key="4">
    <source>
        <dbReference type="Proteomes" id="UP000219546"/>
    </source>
</evidence>
<reference evidence="3 4" key="1">
    <citation type="submission" date="2017-08" db="EMBL/GenBank/DDBJ databases">
        <authorList>
            <person name="de Groot N.N."/>
        </authorList>
    </citation>
    <scope>NUCLEOTIDE SEQUENCE [LARGE SCALE GENOMIC DNA]</scope>
    <source>
        <strain evidence="3 4">JC228</strain>
    </source>
</reference>
<feature type="domain" description="Amine oxidase" evidence="2">
    <location>
        <begin position="18"/>
        <end position="411"/>
    </location>
</feature>
<dbReference type="Proteomes" id="UP000219546">
    <property type="component" value="Unassembled WGS sequence"/>
</dbReference>
<gene>
    <name evidence="3" type="ORF">SAMN05877753_101625</name>
</gene>
<accession>A0A285CJX2</accession>
<dbReference type="PANTHER" id="PTHR43734:SF1">
    <property type="entry name" value="PHYTOENE DESATURASE"/>
    <property type="match status" value="1"/>
</dbReference>
<dbReference type="InterPro" id="IPR002937">
    <property type="entry name" value="Amino_oxidase"/>
</dbReference>
<evidence type="ECO:0000313" key="3">
    <source>
        <dbReference type="EMBL" id="SNX67306.1"/>
    </source>
</evidence>
<name>A0A285CJX2_9BACI</name>
<dbReference type="Gene3D" id="3.50.50.60">
    <property type="entry name" value="FAD/NAD(P)-binding domain"/>
    <property type="match status" value="1"/>
</dbReference>
<dbReference type="InterPro" id="IPR036188">
    <property type="entry name" value="FAD/NAD-bd_sf"/>
</dbReference>
<dbReference type="Pfam" id="PF01593">
    <property type="entry name" value="Amino_oxidase"/>
    <property type="match status" value="1"/>
</dbReference>
<sequence>MTIVTDQSYDSIIIGGGLAGLVSANYLAQQGKKVAVIEKGKKLGGRAATTFVQQSYLNLGPHALYIKGATYQILKELGIHPAGRKPQLNGKIILEGQTHPFPSSPLALLKSDFLTWKEKLEFIKIFSQLLKAEWSKAGDVSFTDWLNEKRLSRKNRIVLQSLLAISSYCSESDLVSAPYAIRQLQLSIKGGVLYLDGGWETLIESLENLAQKRGVLFIKGEMVKKIKGSFPAFQIELSLGRQVGGKTIINTAPPLELQKIAEQSDKFAFLSKLKPVKGVALDLLLEKDETDRTSFSFDADHFIYFSNHSRAASLSEQYEVVHVFGYGPTASQEQMEEFLDRILPGWRERKVYSRYLTNLAVSNAFPNRTTMRIFEKSSRVVEGLFLAGDWCIDEGILADASASSAKRAAMEAEQWLRGENKSEHRSVI</sequence>
<comment type="similarity">
    <text evidence="1">Belongs to the carotenoid/retinoid oxidoreductase family. CrtN subfamily.</text>
</comment>
<dbReference type="PANTHER" id="PTHR43734">
    <property type="entry name" value="PHYTOENE DESATURASE"/>
    <property type="match status" value="1"/>
</dbReference>
<dbReference type="AlphaFoldDB" id="A0A285CJX2"/>
<dbReference type="SUPFAM" id="SSF51905">
    <property type="entry name" value="FAD/NAD(P)-binding domain"/>
    <property type="match status" value="1"/>
</dbReference>